<dbReference type="GO" id="GO:0006353">
    <property type="term" value="P:DNA-templated transcription termination"/>
    <property type="evidence" value="ECO:0007669"/>
    <property type="project" value="UniProtKB-KW"/>
</dbReference>
<dbReference type="InterPro" id="IPR027417">
    <property type="entry name" value="P-loop_NTPase"/>
</dbReference>
<keyword evidence="3" id="KW-0347">Helicase</keyword>
<feature type="domain" description="Rho RNA-BD" evidence="9">
    <location>
        <begin position="135"/>
        <end position="207"/>
    </location>
</feature>
<evidence type="ECO:0000256" key="5">
    <source>
        <dbReference type="ARBA" id="ARBA00023015"/>
    </source>
</evidence>
<dbReference type="SUPFAM" id="SSF50249">
    <property type="entry name" value="Nucleic acid-binding proteins"/>
    <property type="match status" value="1"/>
</dbReference>
<dbReference type="Pfam" id="PF07497">
    <property type="entry name" value="Rho_RNA_bind"/>
    <property type="match status" value="1"/>
</dbReference>
<feature type="compositionally biased region" description="Basic residues" evidence="8">
    <location>
        <begin position="100"/>
        <end position="112"/>
    </location>
</feature>
<protein>
    <submittedName>
        <fullName evidence="10">Transcription termination factor Rho</fullName>
    </submittedName>
</protein>
<keyword evidence="2" id="KW-0378">Hydrolase</keyword>
<dbReference type="GO" id="GO:0005524">
    <property type="term" value="F:ATP binding"/>
    <property type="evidence" value="ECO:0007669"/>
    <property type="project" value="InterPro"/>
</dbReference>
<organism evidence="10">
    <name type="scientific">uncultured Solirubrobacteraceae bacterium</name>
    <dbReference type="NCBI Taxonomy" id="1162706"/>
    <lineage>
        <taxon>Bacteria</taxon>
        <taxon>Bacillati</taxon>
        <taxon>Actinomycetota</taxon>
        <taxon>Thermoleophilia</taxon>
        <taxon>Solirubrobacterales</taxon>
        <taxon>Solirubrobacteraceae</taxon>
        <taxon>environmental samples</taxon>
    </lineage>
</organism>
<gene>
    <name evidence="10" type="ORF">AVDCRST_MAG38-1396</name>
</gene>
<dbReference type="SUPFAM" id="SSF68912">
    <property type="entry name" value="Rho N-terminal domain-like"/>
    <property type="match status" value="1"/>
</dbReference>
<dbReference type="SMART" id="SM00959">
    <property type="entry name" value="Rho_N"/>
    <property type="match status" value="1"/>
</dbReference>
<dbReference type="InterPro" id="IPR004665">
    <property type="entry name" value="Term_rho"/>
</dbReference>
<evidence type="ECO:0000259" key="9">
    <source>
        <dbReference type="PROSITE" id="PS51856"/>
    </source>
</evidence>
<dbReference type="GO" id="GO:0016787">
    <property type="term" value="F:hydrolase activity"/>
    <property type="evidence" value="ECO:0007669"/>
    <property type="project" value="UniProtKB-KW"/>
</dbReference>
<evidence type="ECO:0000256" key="1">
    <source>
        <dbReference type="ARBA" id="ARBA00022472"/>
    </source>
</evidence>
<dbReference type="EMBL" id="CADCVJ010000104">
    <property type="protein sequence ID" value="CAA9472417.1"/>
    <property type="molecule type" value="Genomic_DNA"/>
</dbReference>
<reference evidence="10" key="1">
    <citation type="submission" date="2020-02" db="EMBL/GenBank/DDBJ databases">
        <authorList>
            <person name="Meier V. D."/>
        </authorList>
    </citation>
    <scope>NUCLEOTIDE SEQUENCE</scope>
    <source>
        <strain evidence="10">AVDCRST_MAG38</strain>
    </source>
</reference>
<dbReference type="PANTHER" id="PTHR46425">
    <property type="entry name" value="TRANSCRIPTION TERMINATION FACTOR RHO"/>
    <property type="match status" value="1"/>
</dbReference>
<dbReference type="InterPro" id="IPR000194">
    <property type="entry name" value="ATPase_F1/V1/A1_a/bsu_nucl-bd"/>
</dbReference>
<dbReference type="PROSITE" id="PS51856">
    <property type="entry name" value="RHO_RNA_BD"/>
    <property type="match status" value="1"/>
</dbReference>
<keyword evidence="6" id="KW-0804">Transcription</keyword>
<accession>A0A6J4RFD4</accession>
<dbReference type="GO" id="GO:0003723">
    <property type="term" value="F:RNA binding"/>
    <property type="evidence" value="ECO:0007669"/>
    <property type="project" value="UniProtKB-UniRule"/>
</dbReference>
<dbReference type="InterPro" id="IPR012340">
    <property type="entry name" value="NA-bd_OB-fold"/>
</dbReference>
<dbReference type="SUPFAM" id="SSF52540">
    <property type="entry name" value="P-loop containing nucleoside triphosphate hydrolases"/>
    <property type="match status" value="1"/>
</dbReference>
<dbReference type="InterPro" id="IPR011112">
    <property type="entry name" value="Rho-like_N"/>
</dbReference>
<keyword evidence="4 7" id="KW-0694">RNA-binding</keyword>
<dbReference type="GO" id="GO:0008186">
    <property type="term" value="F:ATP-dependent activity, acting on RNA"/>
    <property type="evidence" value="ECO:0007669"/>
    <property type="project" value="InterPro"/>
</dbReference>
<keyword evidence="5" id="KW-0805">Transcription regulation</keyword>
<dbReference type="AlphaFoldDB" id="A0A6J4RFD4"/>
<dbReference type="Pfam" id="PF00006">
    <property type="entry name" value="ATP-synt_ab"/>
    <property type="match status" value="1"/>
</dbReference>
<keyword evidence="3" id="KW-0067">ATP-binding</keyword>
<dbReference type="PANTHER" id="PTHR46425:SF1">
    <property type="entry name" value="TRANSCRIPTION TERMINATION FACTOR RHO"/>
    <property type="match status" value="1"/>
</dbReference>
<feature type="compositionally biased region" description="Acidic residues" evidence="8">
    <location>
        <begin position="116"/>
        <end position="131"/>
    </location>
</feature>
<comment type="similarity">
    <text evidence="7">Belongs to the Rho family.</text>
</comment>
<feature type="compositionally biased region" description="Low complexity" evidence="8">
    <location>
        <begin position="50"/>
        <end position="65"/>
    </location>
</feature>
<feature type="compositionally biased region" description="Acidic residues" evidence="8">
    <location>
        <begin position="66"/>
        <end position="96"/>
    </location>
</feature>
<dbReference type="InterPro" id="IPR011113">
    <property type="entry name" value="Rho_RNA-bd"/>
</dbReference>
<feature type="region of interest" description="Disordered" evidence="8">
    <location>
        <begin position="50"/>
        <end position="134"/>
    </location>
</feature>
<evidence type="ECO:0000256" key="6">
    <source>
        <dbReference type="ARBA" id="ARBA00023163"/>
    </source>
</evidence>
<evidence type="ECO:0000256" key="4">
    <source>
        <dbReference type="ARBA" id="ARBA00022884"/>
    </source>
</evidence>
<evidence type="ECO:0000256" key="3">
    <source>
        <dbReference type="ARBA" id="ARBA00022806"/>
    </source>
</evidence>
<dbReference type="Pfam" id="PF07498">
    <property type="entry name" value="Rho_N"/>
    <property type="match status" value="1"/>
</dbReference>
<evidence type="ECO:0000256" key="2">
    <source>
        <dbReference type="ARBA" id="ARBA00022801"/>
    </source>
</evidence>
<keyword evidence="1" id="KW-0806">Transcription termination</keyword>
<evidence type="ECO:0000256" key="7">
    <source>
        <dbReference type="PROSITE-ProRule" id="PRU01203"/>
    </source>
</evidence>
<dbReference type="SMART" id="SM00382">
    <property type="entry name" value="AAA"/>
    <property type="match status" value="1"/>
</dbReference>
<keyword evidence="3" id="KW-0547">Nucleotide-binding</keyword>
<dbReference type="InterPro" id="IPR003593">
    <property type="entry name" value="AAA+_ATPase"/>
</dbReference>
<proteinExistence type="inferred from homology"/>
<sequence>MAPVLDAQALEDSPLADLYLLANELGIDGYRRLRKADLVAAIIAKQGGEAAIPAAPAEAGGAPADEAGEGEGEGDGGDADAAEEDSGGEPSAEGDDEPARRRRSRRGGRGRRSREEADEESAPEADAEPAGEESGAVADGIVELLPNGSGFLRVPGDENAGDVYISAAQVKRCELVAGDRVTGPLRKPRNSERYPSLVRVDTINGRPADEVAEGTRFEDRPCAFPSERLTLGVEDPTVRAIEWLTPFGRGSRVVITGPARAGKTEALRRVAGALAAQGGVELIVVLAGARPEEIGEWNTNGLPAPAAVAALGASPEVQAQAVEQAVEQGRRVAARGGHAVLVIDSLTQLPVTAARRTLATARNLVDGGSLTVLATSAEPLGGETTVVTLDGTLTALGRFPALDLAASGTMRAELLVGDEGAEAITRARTEALA</sequence>
<dbReference type="InterPro" id="IPR036269">
    <property type="entry name" value="Rho_N_sf"/>
</dbReference>
<evidence type="ECO:0000256" key="8">
    <source>
        <dbReference type="SAM" id="MobiDB-lite"/>
    </source>
</evidence>
<name>A0A6J4RFD4_9ACTN</name>
<dbReference type="Gene3D" id="1.10.720.10">
    <property type="match status" value="1"/>
</dbReference>
<dbReference type="GO" id="GO:0004386">
    <property type="term" value="F:helicase activity"/>
    <property type="evidence" value="ECO:0007669"/>
    <property type="project" value="UniProtKB-KW"/>
</dbReference>
<dbReference type="Gene3D" id="2.40.50.140">
    <property type="entry name" value="Nucleic acid-binding proteins"/>
    <property type="match status" value="1"/>
</dbReference>
<evidence type="ECO:0000313" key="10">
    <source>
        <dbReference type="EMBL" id="CAA9472417.1"/>
    </source>
</evidence>
<dbReference type="Gene3D" id="3.40.50.300">
    <property type="entry name" value="P-loop containing nucleotide triphosphate hydrolases"/>
    <property type="match status" value="1"/>
</dbReference>